<feature type="compositionally biased region" description="Low complexity" evidence="4">
    <location>
        <begin position="245"/>
        <end position="258"/>
    </location>
</feature>
<feature type="compositionally biased region" description="Polar residues" evidence="4">
    <location>
        <begin position="375"/>
        <end position="387"/>
    </location>
</feature>
<name>A0A9W8IF16_9FUNG</name>
<reference evidence="6" key="1">
    <citation type="submission" date="2022-07" db="EMBL/GenBank/DDBJ databases">
        <title>Phylogenomic reconstructions and comparative analyses of Kickxellomycotina fungi.</title>
        <authorList>
            <person name="Reynolds N.K."/>
            <person name="Stajich J.E."/>
            <person name="Barry K."/>
            <person name="Grigoriev I.V."/>
            <person name="Crous P."/>
            <person name="Smith M.E."/>
        </authorList>
    </citation>
    <scope>NUCLEOTIDE SEQUENCE</scope>
    <source>
        <strain evidence="6">RSA 476</strain>
    </source>
</reference>
<feature type="compositionally biased region" description="Polar residues" evidence="4">
    <location>
        <begin position="333"/>
        <end position="344"/>
    </location>
</feature>
<gene>
    <name evidence="6" type="primary">CTI6</name>
    <name evidence="6" type="ORF">GGH94_006013</name>
</gene>
<dbReference type="InterPro" id="IPR019786">
    <property type="entry name" value="Zinc_finger_PHD-type_CS"/>
</dbReference>
<feature type="region of interest" description="Disordered" evidence="4">
    <location>
        <begin position="232"/>
        <end position="514"/>
    </location>
</feature>
<dbReference type="Gene3D" id="3.30.40.10">
    <property type="entry name" value="Zinc/RING finger domain, C3HC4 (zinc finger)"/>
    <property type="match status" value="1"/>
</dbReference>
<feature type="compositionally biased region" description="Basic and acidic residues" evidence="4">
    <location>
        <begin position="320"/>
        <end position="329"/>
    </location>
</feature>
<organism evidence="6 7">
    <name type="scientific">Coemansia aciculifera</name>
    <dbReference type="NCBI Taxonomy" id="417176"/>
    <lineage>
        <taxon>Eukaryota</taxon>
        <taxon>Fungi</taxon>
        <taxon>Fungi incertae sedis</taxon>
        <taxon>Zoopagomycota</taxon>
        <taxon>Kickxellomycotina</taxon>
        <taxon>Kickxellomycetes</taxon>
        <taxon>Kickxellales</taxon>
        <taxon>Kickxellaceae</taxon>
        <taxon>Coemansia</taxon>
    </lineage>
</organism>
<comment type="caution">
    <text evidence="6">The sequence shown here is derived from an EMBL/GenBank/DDBJ whole genome shotgun (WGS) entry which is preliminary data.</text>
</comment>
<dbReference type="SMART" id="SM00249">
    <property type="entry name" value="PHD"/>
    <property type="match status" value="1"/>
</dbReference>
<feature type="non-terminal residue" evidence="6">
    <location>
        <position position="1"/>
    </location>
</feature>
<feature type="compositionally biased region" description="Basic residues" evidence="4">
    <location>
        <begin position="270"/>
        <end position="282"/>
    </location>
</feature>
<protein>
    <submittedName>
        <fullName evidence="6">Histone deacetylase complex subunit</fullName>
    </submittedName>
</protein>
<feature type="domain" description="Zinc finger PHD-type" evidence="5">
    <location>
        <begin position="125"/>
        <end position="170"/>
    </location>
</feature>
<evidence type="ECO:0000256" key="4">
    <source>
        <dbReference type="SAM" id="MobiDB-lite"/>
    </source>
</evidence>
<dbReference type="PANTHER" id="PTHR47793">
    <property type="entry name" value="HISTONE DEACETYLASE COMPLEX SUBUNIT CTI6"/>
    <property type="match status" value="1"/>
</dbReference>
<feature type="compositionally biased region" description="Acidic residues" evidence="4">
    <location>
        <begin position="702"/>
        <end position="713"/>
    </location>
</feature>
<evidence type="ECO:0000256" key="2">
    <source>
        <dbReference type="ARBA" id="ARBA00022771"/>
    </source>
</evidence>
<keyword evidence="3" id="KW-0862">Zinc</keyword>
<dbReference type="AlphaFoldDB" id="A0A9W8IF16"/>
<proteinExistence type="predicted"/>
<dbReference type="EMBL" id="JANBUY010000373">
    <property type="protein sequence ID" value="KAJ2859602.1"/>
    <property type="molecule type" value="Genomic_DNA"/>
</dbReference>
<dbReference type="InterPro" id="IPR011011">
    <property type="entry name" value="Znf_FYVE_PHD"/>
</dbReference>
<dbReference type="GO" id="GO:0033698">
    <property type="term" value="C:Rpd3L complex"/>
    <property type="evidence" value="ECO:0007669"/>
    <property type="project" value="TreeGrafter"/>
</dbReference>
<dbReference type="Pfam" id="PF20826">
    <property type="entry name" value="PHD_5"/>
    <property type="match status" value="1"/>
</dbReference>
<feature type="region of interest" description="Disordered" evidence="4">
    <location>
        <begin position="532"/>
        <end position="553"/>
    </location>
</feature>
<dbReference type="PANTHER" id="PTHR47793:SF1">
    <property type="entry name" value="HISTONE DEACETYLASE COMPLEX SUBUNIT CTI6"/>
    <property type="match status" value="1"/>
</dbReference>
<dbReference type="SUPFAM" id="SSF57903">
    <property type="entry name" value="FYVE/PHD zinc finger"/>
    <property type="match status" value="1"/>
</dbReference>
<keyword evidence="1" id="KW-0479">Metal-binding</keyword>
<sequence>LRHASYSEAASYHDVLSTGIWLASSEDAKRISHSTSAANSPTKHSGVKQEHDGLSDAAGGDNESEQSSTGHGQDGDSKDTASKQKNNGGGQDSEDNGASGEKSDGGSGDDGSDDDDDDEDDGVVRCVCGERNDGELMIQCEICQVWQHTLCMGIRDEAHIPDKYYCEKCHPQDHPFINSRPRTMVLAEASAIGASTMMRRSAVMAVAKMTAREEYRSASAAAAIAASVAAAATQPAGGKSAGANSRRSSAKKPATSSTKKAEGSTGAQKSSRRAPRRNRRPQRGADGNGVDGSEDDYDESKPVDTPGTSGSGNGGATRADCNESADRSKNGRRSSNAAAMTSPLSARKVQTPKRTSAGQSNGGGKRRKVGGNRTPGESPNMEPTSGDGQLPGDAFAEDLVARMMSAGKSSSSKAQRNRSISTLAGTGALLAGSQKRRGKSEPGSPTQLSPSPPAFVVDYDELSTGADYPEDNEALGTGEQQPQQQRSVKRKRAGVSGRSNSKHLRMTVSAANSPSLGDGASAFGLFAEGSGGSRSALAPNEDGAYSAEGDDSQAVQRQLKHNFPPLETEDADGNRITVPSSMLNSQGQPIYSSVAADTMCKIRYPHGRASLNELNRRAKQLLEWLGKAQSEYEHERLSWLPPLSQGGANAADSMVGALRELLPSLPQPNGEPSGGRLAMLVRDSSHQLSDAPTSPINPSDWPTDENYDGEEGVADIANAVEAGTREAETGDQNRPRSTLSMMEDLVWRLIRFQETYSN</sequence>
<feature type="compositionally biased region" description="Acidic residues" evidence="4">
    <location>
        <begin position="110"/>
        <end position="120"/>
    </location>
</feature>
<feature type="compositionally biased region" description="Basic and acidic residues" evidence="4">
    <location>
        <begin position="73"/>
        <end position="82"/>
    </location>
</feature>
<feature type="region of interest" description="Disordered" evidence="4">
    <location>
        <begin position="684"/>
        <end position="713"/>
    </location>
</feature>
<evidence type="ECO:0000256" key="1">
    <source>
        <dbReference type="ARBA" id="ARBA00022723"/>
    </source>
</evidence>
<feature type="compositionally biased region" description="Low complexity" evidence="4">
    <location>
        <begin position="403"/>
        <end position="414"/>
    </location>
</feature>
<dbReference type="GO" id="GO:0070210">
    <property type="term" value="C:Rpd3L-Expanded complex"/>
    <property type="evidence" value="ECO:0007669"/>
    <property type="project" value="TreeGrafter"/>
</dbReference>
<dbReference type="InterPro" id="IPR053051">
    <property type="entry name" value="HDAC_complex_subunit"/>
</dbReference>
<accession>A0A9W8IF16</accession>
<evidence type="ECO:0000313" key="6">
    <source>
        <dbReference type="EMBL" id="KAJ2859602.1"/>
    </source>
</evidence>
<keyword evidence="7" id="KW-1185">Reference proteome</keyword>
<feature type="region of interest" description="Disordered" evidence="4">
    <location>
        <begin position="29"/>
        <end position="120"/>
    </location>
</feature>
<feature type="compositionally biased region" description="Polar residues" evidence="4">
    <location>
        <begin position="33"/>
        <end position="43"/>
    </location>
</feature>
<dbReference type="Proteomes" id="UP001140074">
    <property type="component" value="Unassembled WGS sequence"/>
</dbReference>
<evidence type="ECO:0000256" key="3">
    <source>
        <dbReference type="ARBA" id="ARBA00022833"/>
    </source>
</evidence>
<dbReference type="InterPro" id="IPR013083">
    <property type="entry name" value="Znf_RING/FYVE/PHD"/>
</dbReference>
<dbReference type="GO" id="GO:0061188">
    <property type="term" value="P:negative regulation of rDNA heterochromatin formation"/>
    <property type="evidence" value="ECO:0007669"/>
    <property type="project" value="TreeGrafter"/>
</dbReference>
<dbReference type="GO" id="GO:0061186">
    <property type="term" value="P:negative regulation of silent mating-type cassette heterochromatin formation"/>
    <property type="evidence" value="ECO:0007669"/>
    <property type="project" value="TreeGrafter"/>
</dbReference>
<dbReference type="PROSITE" id="PS01359">
    <property type="entry name" value="ZF_PHD_1"/>
    <property type="match status" value="1"/>
</dbReference>
<keyword evidence="2" id="KW-0863">Zinc-finger</keyword>
<evidence type="ECO:0000259" key="5">
    <source>
        <dbReference type="SMART" id="SM00249"/>
    </source>
</evidence>
<feature type="compositionally biased region" description="Polar residues" evidence="4">
    <location>
        <begin position="686"/>
        <end position="697"/>
    </location>
</feature>
<dbReference type="InterPro" id="IPR001965">
    <property type="entry name" value="Znf_PHD"/>
</dbReference>
<dbReference type="CDD" id="cd15550">
    <property type="entry name" value="PHD_MLL5"/>
    <property type="match status" value="1"/>
</dbReference>
<evidence type="ECO:0000313" key="7">
    <source>
        <dbReference type="Proteomes" id="UP001140074"/>
    </source>
</evidence>
<dbReference type="GO" id="GO:0008270">
    <property type="term" value="F:zinc ion binding"/>
    <property type="evidence" value="ECO:0007669"/>
    <property type="project" value="UniProtKB-KW"/>
</dbReference>